<reference evidence="2 3" key="1">
    <citation type="submission" date="2018-08" db="EMBL/GenBank/DDBJ databases">
        <title>A genome reference for cultivated species of the human gut microbiota.</title>
        <authorList>
            <person name="Zou Y."/>
            <person name="Xue W."/>
            <person name="Luo G."/>
        </authorList>
    </citation>
    <scope>NUCLEOTIDE SEQUENCE [LARGE SCALE GENOMIC DNA]</scope>
    <source>
        <strain evidence="2 3">AF22-1</strain>
    </source>
</reference>
<name>A0AA92W1V0_9BACT</name>
<dbReference type="InterPro" id="IPR001173">
    <property type="entry name" value="Glyco_trans_2-like"/>
</dbReference>
<accession>A0AA92W1V0</accession>
<dbReference type="PANTHER" id="PTHR43685:SF2">
    <property type="entry name" value="GLYCOSYLTRANSFERASE 2-LIKE DOMAIN-CONTAINING PROTEIN"/>
    <property type="match status" value="1"/>
</dbReference>
<dbReference type="InterPro" id="IPR029044">
    <property type="entry name" value="Nucleotide-diphossugar_trans"/>
</dbReference>
<organism evidence="2 3">
    <name type="scientific">Segatella copri</name>
    <dbReference type="NCBI Taxonomy" id="165179"/>
    <lineage>
        <taxon>Bacteria</taxon>
        <taxon>Pseudomonadati</taxon>
        <taxon>Bacteroidota</taxon>
        <taxon>Bacteroidia</taxon>
        <taxon>Bacteroidales</taxon>
        <taxon>Prevotellaceae</taxon>
        <taxon>Segatella</taxon>
    </lineage>
</organism>
<dbReference type="Proteomes" id="UP000286113">
    <property type="component" value="Unassembled WGS sequence"/>
</dbReference>
<dbReference type="CDD" id="cd00761">
    <property type="entry name" value="Glyco_tranf_GTA_type"/>
    <property type="match status" value="1"/>
</dbReference>
<gene>
    <name evidence="2" type="ORF">DWX90_10350</name>
</gene>
<dbReference type="SUPFAM" id="SSF53448">
    <property type="entry name" value="Nucleotide-diphospho-sugar transferases"/>
    <property type="match status" value="1"/>
</dbReference>
<dbReference type="RefSeq" id="WP_119227700.1">
    <property type="nucleotide sequence ID" value="NZ_JBALKP010000008.1"/>
</dbReference>
<dbReference type="InterPro" id="IPR050834">
    <property type="entry name" value="Glycosyltransf_2"/>
</dbReference>
<dbReference type="PANTHER" id="PTHR43685">
    <property type="entry name" value="GLYCOSYLTRANSFERASE"/>
    <property type="match status" value="1"/>
</dbReference>
<evidence type="ECO:0000259" key="1">
    <source>
        <dbReference type="Pfam" id="PF00535"/>
    </source>
</evidence>
<protein>
    <submittedName>
        <fullName evidence="2">Glycosyltransferase family 2 protein</fullName>
    </submittedName>
</protein>
<feature type="domain" description="Glycosyltransferase 2-like" evidence="1">
    <location>
        <begin position="3"/>
        <end position="98"/>
    </location>
</feature>
<comment type="caution">
    <text evidence="2">The sequence shown here is derived from an EMBL/GenBank/DDBJ whole genome shotgun (WGS) entry which is preliminary data.</text>
</comment>
<dbReference type="EMBL" id="QRVN01000022">
    <property type="protein sequence ID" value="RGS46274.1"/>
    <property type="molecule type" value="Genomic_DNA"/>
</dbReference>
<dbReference type="AlphaFoldDB" id="A0AA92W1V0"/>
<evidence type="ECO:0000313" key="3">
    <source>
        <dbReference type="Proteomes" id="UP000286113"/>
    </source>
</evidence>
<dbReference type="Pfam" id="PF00535">
    <property type="entry name" value="Glycos_transf_2"/>
    <property type="match status" value="1"/>
</dbReference>
<proteinExistence type="predicted"/>
<sequence>MISVVIPLYNKEKQIAKTLQTVLNQTYQNFEIVIVNDGSTDGSVEEVLRISDSRIRLVNQENGGVSAARNRGIDEAKGEYIAFLDADDIWAKDHLESLNILIKHFPSSKARATNYNFLNKGKYKDIILNSLSFDGLEGVLDNYFEVASNSNPPIWSSAVCVDKDLLKLIGGFPEGITSGEDLLTWARIALLTNFAFTKRVTATFNLGDVDSAVARRKNDDSDIVGDELKKLYISHKNVKGLKSYLSLWYKMKAMNSLQLNDRLDLLYHSFKSLKYNIFAYKVYVYLVMAFLPQKVNHFLIHRLQR</sequence>
<evidence type="ECO:0000313" key="2">
    <source>
        <dbReference type="EMBL" id="RGS46274.1"/>
    </source>
</evidence>
<dbReference type="Gene3D" id="3.90.550.10">
    <property type="entry name" value="Spore Coat Polysaccharide Biosynthesis Protein SpsA, Chain A"/>
    <property type="match status" value="1"/>
</dbReference>